<dbReference type="InterPro" id="IPR038461">
    <property type="entry name" value="Schlafen_AlbA_2_dom_sf"/>
</dbReference>
<evidence type="ECO:0000259" key="1">
    <source>
        <dbReference type="Pfam" id="PF04326"/>
    </source>
</evidence>
<dbReference type="InterPro" id="IPR007421">
    <property type="entry name" value="Schlafen_AlbA_2_dom"/>
</dbReference>
<comment type="caution">
    <text evidence="2">The sequence shown here is derived from an EMBL/GenBank/DDBJ whole genome shotgun (WGS) entry which is preliminary data.</text>
</comment>
<dbReference type="PANTHER" id="PTHR30595:SF6">
    <property type="entry name" value="SCHLAFEN ALBA-2 DOMAIN-CONTAINING PROTEIN"/>
    <property type="match status" value="1"/>
</dbReference>
<dbReference type="Pfam" id="PF04326">
    <property type="entry name" value="SLFN_AlbA_2"/>
    <property type="match status" value="1"/>
</dbReference>
<reference evidence="2 3" key="1">
    <citation type="submission" date="2018-04" db="EMBL/GenBank/DDBJ databases">
        <title>Genomic Encyclopedia of Archaeal and Bacterial Type Strains, Phase II (KMG-II): from individual species to whole genera.</title>
        <authorList>
            <person name="Goeker M."/>
        </authorList>
    </citation>
    <scope>NUCLEOTIDE SEQUENCE [LARGE SCALE GENOMIC DNA]</scope>
    <source>
        <strain evidence="2 3">DSM 25521</strain>
    </source>
</reference>
<organism evidence="2 3">
    <name type="scientific">Phreatobacter oligotrophus</name>
    <dbReference type="NCBI Taxonomy" id="1122261"/>
    <lineage>
        <taxon>Bacteria</taxon>
        <taxon>Pseudomonadati</taxon>
        <taxon>Pseudomonadota</taxon>
        <taxon>Alphaproteobacteria</taxon>
        <taxon>Hyphomicrobiales</taxon>
        <taxon>Phreatobacteraceae</taxon>
        <taxon>Phreatobacter</taxon>
    </lineage>
</organism>
<evidence type="ECO:0000313" key="3">
    <source>
        <dbReference type="Proteomes" id="UP000241808"/>
    </source>
</evidence>
<gene>
    <name evidence="2" type="ORF">C8P69_11621</name>
</gene>
<dbReference type="RefSeq" id="WP_108179438.1">
    <property type="nucleotide sequence ID" value="NZ_PZZL01000016.1"/>
</dbReference>
<protein>
    <submittedName>
        <fullName evidence="2">Putative HTH transcriptional regulator</fullName>
    </submittedName>
</protein>
<proteinExistence type="predicted"/>
<name>A0A2T4YX18_9HYPH</name>
<evidence type="ECO:0000313" key="2">
    <source>
        <dbReference type="EMBL" id="PTM49907.1"/>
    </source>
</evidence>
<dbReference type="EMBL" id="PZZL01000016">
    <property type="protein sequence ID" value="PTM49907.1"/>
    <property type="molecule type" value="Genomic_DNA"/>
</dbReference>
<dbReference type="OrthoDB" id="9805115at2"/>
<dbReference type="Pfam" id="PF13749">
    <property type="entry name" value="HATPase_c_4"/>
    <property type="match status" value="1"/>
</dbReference>
<dbReference type="Proteomes" id="UP000241808">
    <property type="component" value="Unassembled WGS sequence"/>
</dbReference>
<dbReference type="Gene3D" id="3.30.565.60">
    <property type="match status" value="1"/>
</dbReference>
<accession>A0A2T4YX18</accession>
<dbReference type="AlphaFoldDB" id="A0A2T4YX18"/>
<sequence>MTTARDPAYLESLVRELVKLPAETSWVEFKANNTDPQMIGERVAALANSAALEGKSEAYLVWGVEDETQAIIGTSFEPATATRGNQNLESWLVQMLSPRLNIRFDTVTVDGHRVVILEIPRASERPTAFSGTEYVRIGSTTQALKGHPQKEAELWRIFDRTPFEELLAATNLPGPDALALLDYPSYFKVLGLPLPTDQAGILARLEEDRLIRRNDAGRFDITNLGAILFAADVQKFPTLARKAVRVVVYEGRSRVNTIRERQGQRGYAAGFEGIITFLNGLLPRNEVIGQALRKEVPMFPDLAVRELIANALVHQDFALTGTGPMVEIFEDRIEITNPGASLVEVNRLLDHAPRSRNEALASFMRRVGVCEERGSGVDKVVFETEFYQLPPPRWERQDGAFRVVLFAHKELRAMDRSDRVHACYLHACLRHVMRDPMTNTTLRERFGIEPKNSATASRIIRDALDDGLIKPYEEGQSKKTSRYLPFWA</sequence>
<keyword evidence="3" id="KW-1185">Reference proteome</keyword>
<feature type="domain" description="Schlafen AlbA-2" evidence="1">
    <location>
        <begin position="23"/>
        <end position="144"/>
    </location>
</feature>
<dbReference type="InterPro" id="IPR038475">
    <property type="entry name" value="RecG_C_sf"/>
</dbReference>
<dbReference type="PANTHER" id="PTHR30595">
    <property type="entry name" value="GLPR-RELATED TRANSCRIPTIONAL REPRESSOR"/>
    <property type="match status" value="1"/>
</dbReference>
<dbReference type="Gene3D" id="3.30.950.30">
    <property type="entry name" value="Schlafen, AAA domain"/>
    <property type="match status" value="1"/>
</dbReference>